<protein>
    <submittedName>
        <fullName evidence="1">Uncharacterized protein</fullName>
    </submittedName>
</protein>
<dbReference type="EMBL" id="QLTW01000009">
    <property type="protein sequence ID" value="MBT9144498.1"/>
    <property type="molecule type" value="Genomic_DNA"/>
</dbReference>
<organism evidence="1 2">
    <name type="scientific">Psychracetigena formicireducens</name>
    <dbReference type="NCBI Taxonomy" id="2986056"/>
    <lineage>
        <taxon>Bacteria</taxon>
        <taxon>Bacillati</taxon>
        <taxon>Candidatus Lithacetigenota</taxon>
        <taxon>Candidatus Psychracetigena</taxon>
    </lineage>
</organism>
<dbReference type="Proteomes" id="UP000811545">
    <property type="component" value="Unassembled WGS sequence"/>
</dbReference>
<comment type="caution">
    <text evidence="1">The sequence shown here is derived from an EMBL/GenBank/DDBJ whole genome shotgun (WGS) entry which is preliminary data.</text>
</comment>
<sequence length="118" mass="13231">MGAHFLFQCKTCKYKAEVSGGVDFGSYVKVQTRVCSNCRKIVDVITGISTTKSIIVDVITGISKTKSIEKNSYLKEMEDLVNKCPYCKQDCTTPWIKPFPCPKCNSNMINKGITCKWD</sequence>
<reference evidence="1 2" key="1">
    <citation type="journal article" date="2021" name="bioRxiv">
        <title>Unique metabolic strategies in Hadean analogues reveal hints for primordial physiology.</title>
        <authorList>
            <person name="Nobu M.K."/>
            <person name="Nakai R."/>
            <person name="Tamazawa S."/>
            <person name="Mori H."/>
            <person name="Toyoda A."/>
            <person name="Ijiri A."/>
            <person name="Suzuki S."/>
            <person name="Kurokawa K."/>
            <person name="Kamagata Y."/>
            <person name="Tamaki H."/>
        </authorList>
    </citation>
    <scope>NUCLEOTIDE SEQUENCE [LARGE SCALE GENOMIC DNA]</scope>
    <source>
        <strain evidence="1">BS525</strain>
    </source>
</reference>
<dbReference type="AlphaFoldDB" id="A0A9E2BF69"/>
<evidence type="ECO:0000313" key="1">
    <source>
        <dbReference type="EMBL" id="MBT9144498.1"/>
    </source>
</evidence>
<name>A0A9E2BF69_PSYF1</name>
<gene>
    <name evidence="1" type="ORF">DDT42_00339</name>
</gene>
<proteinExistence type="predicted"/>
<evidence type="ECO:0000313" key="2">
    <source>
        <dbReference type="Proteomes" id="UP000811545"/>
    </source>
</evidence>
<accession>A0A9E2BF69</accession>